<comment type="caution">
    <text evidence="1">The sequence shown here is derived from an EMBL/GenBank/DDBJ whole genome shotgun (WGS) entry which is preliminary data.</text>
</comment>
<evidence type="ECO:0000313" key="1">
    <source>
        <dbReference type="EMBL" id="EMI57487.1"/>
    </source>
</evidence>
<protein>
    <submittedName>
        <fullName evidence="1">Uncharacterized protein</fullName>
    </submittedName>
</protein>
<dbReference type="EMBL" id="ANOH01000089">
    <property type="protein sequence ID" value="EMI57487.1"/>
    <property type="molecule type" value="Genomic_DNA"/>
</dbReference>
<name>M5U7N8_9BACT</name>
<reference evidence="1 2" key="1">
    <citation type="journal article" date="2013" name="Mar. Genomics">
        <title>Expression of sulfatases in Rhodopirellula baltica and the diversity of sulfatases in the genus Rhodopirellula.</title>
        <authorList>
            <person name="Wegner C.E."/>
            <person name="Richter-Heitmann T."/>
            <person name="Klindworth A."/>
            <person name="Klockow C."/>
            <person name="Richter M."/>
            <person name="Achstetter T."/>
            <person name="Glockner F.O."/>
            <person name="Harder J."/>
        </authorList>
    </citation>
    <scope>NUCLEOTIDE SEQUENCE [LARGE SCALE GENOMIC DNA]</scope>
    <source>
        <strain evidence="1 2">SM41</strain>
    </source>
</reference>
<dbReference type="PATRIC" id="fig|1263870.3.peg.1159"/>
<organism evidence="1 2">
    <name type="scientific">Rhodopirellula sallentina SM41</name>
    <dbReference type="NCBI Taxonomy" id="1263870"/>
    <lineage>
        <taxon>Bacteria</taxon>
        <taxon>Pseudomonadati</taxon>
        <taxon>Planctomycetota</taxon>
        <taxon>Planctomycetia</taxon>
        <taxon>Pirellulales</taxon>
        <taxon>Pirellulaceae</taxon>
        <taxon>Rhodopirellula</taxon>
    </lineage>
</organism>
<sequence length="42" mass="4797">MRESALRTQFSLRLPGLDSPTFGSPESRGVDYITFDVRFLFS</sequence>
<keyword evidence="2" id="KW-1185">Reference proteome</keyword>
<gene>
    <name evidence="1" type="ORF">RSSM_01069</name>
</gene>
<accession>M5U7N8</accession>
<dbReference type="AlphaFoldDB" id="M5U7N8"/>
<evidence type="ECO:0000313" key="2">
    <source>
        <dbReference type="Proteomes" id="UP000011885"/>
    </source>
</evidence>
<proteinExistence type="predicted"/>
<dbReference type="Proteomes" id="UP000011885">
    <property type="component" value="Unassembled WGS sequence"/>
</dbReference>